<evidence type="ECO:0000313" key="10">
    <source>
        <dbReference type="Proteomes" id="UP000005326"/>
    </source>
</evidence>
<feature type="transmembrane region" description="Helical" evidence="8">
    <location>
        <begin position="358"/>
        <end position="382"/>
    </location>
</feature>
<dbReference type="PANTHER" id="PTHR30330">
    <property type="entry name" value="AGSS FAMILY TRANSPORTER, SODIUM-ALANINE"/>
    <property type="match status" value="1"/>
</dbReference>
<reference evidence="9" key="1">
    <citation type="submission" date="2007-10" db="EMBL/GenBank/DDBJ databases">
        <authorList>
            <person name="Fulton L."/>
            <person name="Clifton S."/>
            <person name="Fulton B."/>
            <person name="Xu J."/>
            <person name="Minx P."/>
            <person name="Pepin K.H."/>
            <person name="Johnson M."/>
            <person name="Thiruvilangam P."/>
            <person name="Bhonagiri V."/>
            <person name="Nash W.E."/>
            <person name="Mardis E.R."/>
            <person name="Wilson R.K."/>
        </authorList>
    </citation>
    <scope>NUCLEOTIDE SEQUENCE [LARGE SCALE GENOMIC DNA]</scope>
    <source>
        <strain evidence="9">DSM 15702</strain>
    </source>
</reference>
<keyword evidence="3 8" id="KW-0813">Transport</keyword>
<keyword evidence="4 8" id="KW-1003">Cell membrane</keyword>
<sequence>MLDEKEQVSMEILEWINENIVWGIPVLILFAGSGIIFTIRTKGLQVLHFPTIIKRTLLTKQPEADGKKVSPFRTLTAALGATVGTGNIIAIGSAIAFGGAGAIFWMWISALLGMATSFAENYLGAKYRTVQSDGLTGGVPFAYIKKAFGGKKLGAFFAGMFAVCCIGASFGIGNMAQVNSASMALQNCLGVPLWVSGILCAAVIAAIAPGGIHRLSKVTSWVIPIAAGGYLLGCFAVIIMNIENVPSVFARIFTEAFSFKAVGGGTVGVVMLEAMKWGVKRGVFSNEAGLGSSVMINANSSADKHHTQGMWAMLSVFIDTIIICTMTALCILSSGADQKSSVGFDMALIAFQDGLGDFAGAFLSIATFIFAITTVTGWWIYGRSCFVYLFTKKWVGVYLAIFIVTAFVGAVIQATVVWDVSDLFNGLMAIPNLLAIILLRKEVKADI</sequence>
<feature type="transmembrane region" description="Helical" evidence="8">
    <location>
        <begin position="221"/>
        <end position="242"/>
    </location>
</feature>
<feature type="transmembrane region" description="Helical" evidence="8">
    <location>
        <begin position="248"/>
        <end position="272"/>
    </location>
</feature>
<feature type="transmembrane region" description="Helical" evidence="8">
    <location>
        <begin position="193"/>
        <end position="212"/>
    </location>
</feature>
<reference evidence="9" key="2">
    <citation type="submission" date="2014-06" db="EMBL/GenBank/DDBJ databases">
        <title>Draft genome sequence of Eubacterium siraeum (DSM 15702).</title>
        <authorList>
            <person name="Sudarsanam P."/>
            <person name="Ley R."/>
            <person name="Guruge J."/>
            <person name="Turnbaugh P.J."/>
            <person name="Mahowald M."/>
            <person name="Liep D."/>
            <person name="Gordon J."/>
        </authorList>
    </citation>
    <scope>NUCLEOTIDE SEQUENCE</scope>
    <source>
        <strain evidence="9">DSM 15702</strain>
    </source>
</reference>
<dbReference type="EMBL" id="ABCA03000054">
    <property type="protein sequence ID" value="EDR99754.1"/>
    <property type="molecule type" value="Genomic_DNA"/>
</dbReference>
<dbReference type="InterPro" id="IPR001463">
    <property type="entry name" value="Na/Ala_symport"/>
</dbReference>
<feature type="transmembrane region" description="Helical" evidence="8">
    <location>
        <begin position="394"/>
        <end position="417"/>
    </location>
</feature>
<dbReference type="Pfam" id="PF01235">
    <property type="entry name" value="Na_Ala_symp"/>
    <property type="match status" value="1"/>
</dbReference>
<feature type="transmembrane region" description="Helical" evidence="8">
    <location>
        <begin position="20"/>
        <end position="39"/>
    </location>
</feature>
<comment type="subcellular location">
    <subcellularLocation>
        <location evidence="1 8">Cell membrane</location>
        <topology evidence="1 8">Multi-pass membrane protein</topology>
    </subcellularLocation>
</comment>
<dbReference type="GO" id="GO:0005283">
    <property type="term" value="F:amino acid:sodium symporter activity"/>
    <property type="evidence" value="ECO:0007669"/>
    <property type="project" value="InterPro"/>
</dbReference>
<evidence type="ECO:0000256" key="6">
    <source>
        <dbReference type="ARBA" id="ARBA00022989"/>
    </source>
</evidence>
<evidence type="ECO:0000256" key="3">
    <source>
        <dbReference type="ARBA" id="ARBA00022448"/>
    </source>
</evidence>
<evidence type="ECO:0000313" key="9">
    <source>
        <dbReference type="EMBL" id="EDR99754.1"/>
    </source>
</evidence>
<keyword evidence="6 8" id="KW-1133">Transmembrane helix</keyword>
<keyword evidence="8" id="KW-0769">Symport</keyword>
<protein>
    <submittedName>
        <fullName evidence="9">Amino acid carrier protein</fullName>
    </submittedName>
</protein>
<evidence type="ECO:0000256" key="5">
    <source>
        <dbReference type="ARBA" id="ARBA00022692"/>
    </source>
</evidence>
<organism evidence="9 10">
    <name type="scientific">[Eubacterium] siraeum DSM 15702</name>
    <dbReference type="NCBI Taxonomy" id="428128"/>
    <lineage>
        <taxon>Bacteria</taxon>
        <taxon>Bacillati</taxon>
        <taxon>Bacillota</taxon>
        <taxon>Clostridia</taxon>
        <taxon>Eubacteriales</taxon>
        <taxon>Oscillospiraceae</taxon>
        <taxon>Oscillospiraceae incertae sedis</taxon>
    </lineage>
</organism>
<dbReference type="Proteomes" id="UP000005326">
    <property type="component" value="Unassembled WGS sequence"/>
</dbReference>
<evidence type="ECO:0000256" key="4">
    <source>
        <dbReference type="ARBA" id="ARBA00022475"/>
    </source>
</evidence>
<keyword evidence="7 8" id="KW-0472">Membrane</keyword>
<comment type="similarity">
    <text evidence="2 8">Belongs to the alanine or glycine:cation symporter (AGCS) (TC 2.A.25) family.</text>
</comment>
<evidence type="ECO:0000256" key="2">
    <source>
        <dbReference type="ARBA" id="ARBA00009261"/>
    </source>
</evidence>
<feature type="transmembrane region" description="Helical" evidence="8">
    <location>
        <begin position="153"/>
        <end position="173"/>
    </location>
</feature>
<dbReference type="PROSITE" id="PS00873">
    <property type="entry name" value="NA_ALANINE_SYMP"/>
    <property type="match status" value="1"/>
</dbReference>
<feature type="transmembrane region" description="Helical" evidence="8">
    <location>
        <begin position="311"/>
        <end position="336"/>
    </location>
</feature>
<feature type="transmembrane region" description="Helical" evidence="8">
    <location>
        <begin position="423"/>
        <end position="439"/>
    </location>
</feature>
<evidence type="ECO:0000256" key="7">
    <source>
        <dbReference type="ARBA" id="ARBA00023136"/>
    </source>
</evidence>
<proteinExistence type="inferred from homology"/>
<feature type="transmembrane region" description="Helical" evidence="8">
    <location>
        <begin position="103"/>
        <end position="123"/>
    </location>
</feature>
<evidence type="ECO:0000256" key="8">
    <source>
        <dbReference type="RuleBase" id="RU363064"/>
    </source>
</evidence>
<dbReference type="NCBIfam" id="TIGR00835">
    <property type="entry name" value="agcS"/>
    <property type="match status" value="1"/>
</dbReference>
<gene>
    <name evidence="9" type="primary">agcS</name>
    <name evidence="9" type="ORF">EUBSIR_02370</name>
</gene>
<dbReference type="PRINTS" id="PR00175">
    <property type="entry name" value="NAALASMPORT"/>
</dbReference>
<dbReference type="GO" id="GO:0005886">
    <property type="term" value="C:plasma membrane"/>
    <property type="evidence" value="ECO:0007669"/>
    <property type="project" value="UniProtKB-SubCell"/>
</dbReference>
<dbReference type="Gene3D" id="1.20.1740.10">
    <property type="entry name" value="Amino acid/polyamine transporter I"/>
    <property type="match status" value="1"/>
</dbReference>
<evidence type="ECO:0000256" key="1">
    <source>
        <dbReference type="ARBA" id="ARBA00004651"/>
    </source>
</evidence>
<keyword evidence="10" id="KW-1185">Reference proteome</keyword>
<accession>B0MR98</accession>
<keyword evidence="5 8" id="KW-0812">Transmembrane</keyword>
<dbReference type="PANTHER" id="PTHR30330:SF3">
    <property type="entry name" value="TRANSCRIPTIONAL REGULATOR, LRP FAMILY"/>
    <property type="match status" value="1"/>
</dbReference>
<feature type="transmembrane region" description="Helical" evidence="8">
    <location>
        <begin position="75"/>
        <end position="97"/>
    </location>
</feature>
<comment type="caution">
    <text evidence="9">The sequence shown here is derived from an EMBL/GenBank/DDBJ whole genome shotgun (WGS) entry which is preliminary data.</text>
</comment>
<dbReference type="AlphaFoldDB" id="B0MR98"/>
<name>B0MR98_9FIRM</name>